<dbReference type="AlphaFoldDB" id="A0A7W3X1R3"/>
<dbReference type="SUPFAM" id="SSF56112">
    <property type="entry name" value="Protein kinase-like (PK-like)"/>
    <property type="match status" value="1"/>
</dbReference>
<feature type="domain" description="Aminoglycoside phosphotransferase" evidence="1">
    <location>
        <begin position="111"/>
        <end position="164"/>
    </location>
</feature>
<dbReference type="InterPro" id="IPR002575">
    <property type="entry name" value="Aminoglycoside_PTrfase"/>
</dbReference>
<evidence type="ECO:0000259" key="1">
    <source>
        <dbReference type="Pfam" id="PF01636"/>
    </source>
</evidence>
<keyword evidence="2" id="KW-0808">Transferase</keyword>
<reference evidence="3" key="1">
    <citation type="submission" date="2020-05" db="EMBL/GenBank/DDBJ databases">
        <title>Classification of alakaliphilic streptomycetes isolated from an alkaline soil next to Lonar Crater, India and a proposal for the recognition of Streptomyces alkaliterrae sp. nov.</title>
        <authorList>
            <person name="Golinska P."/>
        </authorList>
    </citation>
    <scope>NUCLEOTIDE SEQUENCE [LARGE SCALE GENOMIC DNA]</scope>
    <source>
        <strain evidence="3">OF8</strain>
    </source>
</reference>
<protein>
    <submittedName>
        <fullName evidence="2">Phosphotransferase</fullName>
    </submittedName>
</protein>
<organism evidence="2 3">
    <name type="scientific">Streptomyces alkaliterrae</name>
    <dbReference type="NCBI Taxonomy" id="2213162"/>
    <lineage>
        <taxon>Bacteria</taxon>
        <taxon>Bacillati</taxon>
        <taxon>Actinomycetota</taxon>
        <taxon>Actinomycetes</taxon>
        <taxon>Kitasatosporales</taxon>
        <taxon>Streptomycetaceae</taxon>
        <taxon>Streptomyces</taxon>
    </lineage>
</organism>
<feature type="domain" description="Aminoglycoside phosphotransferase" evidence="1">
    <location>
        <begin position="24"/>
        <end position="106"/>
    </location>
</feature>
<sequence length="260" mass="28788">MTERQDLRGGVNIVRRHGGAVHRPTSPATPAIHRLLHHLHDHGFHAAPRPLGLTADGDERLTFLEGDVPDTLTPDLRTPALLTSTATLLRRLHDAGVTFRPRPDDSWLFPPRQPAEVMCHGDAAPYNCVVEDGVAIGFIDFDAAHPGPRVWDVAYTVYRFAPLQAPDNPESFGTPQDQALRAAAFCRVYGPEVGAEVIDVVPARLKALIDFMRDQAAQGNEAFRQHIREGHIDAYEADIRYVRAHRDTLRAAFRSGDHAD</sequence>
<name>A0A7W3X1R3_9ACTN</name>
<dbReference type="RefSeq" id="WP_181356590.1">
    <property type="nucleotide sequence ID" value="NZ_JABJXA010000311.1"/>
</dbReference>
<dbReference type="Gene3D" id="3.90.1200.10">
    <property type="match status" value="1"/>
</dbReference>
<dbReference type="Proteomes" id="UP000517765">
    <property type="component" value="Unassembled WGS sequence"/>
</dbReference>
<accession>A0A7W3X1R3</accession>
<dbReference type="InterPro" id="IPR011009">
    <property type="entry name" value="Kinase-like_dom_sf"/>
</dbReference>
<comment type="caution">
    <text evidence="2">The sequence shown here is derived from an EMBL/GenBank/DDBJ whole genome shotgun (WGS) entry which is preliminary data.</text>
</comment>
<evidence type="ECO:0000313" key="3">
    <source>
        <dbReference type="Proteomes" id="UP000517765"/>
    </source>
</evidence>
<evidence type="ECO:0000313" key="2">
    <source>
        <dbReference type="EMBL" id="MBB1262325.1"/>
    </source>
</evidence>
<proteinExistence type="predicted"/>
<gene>
    <name evidence="2" type="ORF">H3147_26495</name>
</gene>
<dbReference type="GO" id="GO:0016740">
    <property type="term" value="F:transferase activity"/>
    <property type="evidence" value="ECO:0007669"/>
    <property type="project" value="UniProtKB-KW"/>
</dbReference>
<dbReference type="Pfam" id="PF01636">
    <property type="entry name" value="APH"/>
    <property type="match status" value="2"/>
</dbReference>
<dbReference type="EMBL" id="JABJXA010000311">
    <property type="protein sequence ID" value="MBB1262325.1"/>
    <property type="molecule type" value="Genomic_DNA"/>
</dbReference>